<keyword evidence="3" id="KW-1185">Reference proteome</keyword>
<evidence type="ECO:0000313" key="3">
    <source>
        <dbReference type="Proteomes" id="UP000813385"/>
    </source>
</evidence>
<name>A0A8K0TF03_9PEZI</name>
<evidence type="ECO:0000256" key="1">
    <source>
        <dbReference type="SAM" id="MobiDB-lite"/>
    </source>
</evidence>
<gene>
    <name evidence="2" type="ORF">B0T11DRAFT_288077</name>
</gene>
<comment type="caution">
    <text evidence="2">The sequence shown here is derived from an EMBL/GenBank/DDBJ whole genome shotgun (WGS) entry which is preliminary data.</text>
</comment>
<evidence type="ECO:0000313" key="2">
    <source>
        <dbReference type="EMBL" id="KAH7354119.1"/>
    </source>
</evidence>
<dbReference type="OrthoDB" id="9972657at2759"/>
<feature type="compositionally biased region" description="Polar residues" evidence="1">
    <location>
        <begin position="15"/>
        <end position="28"/>
    </location>
</feature>
<proteinExistence type="predicted"/>
<dbReference type="Proteomes" id="UP000813385">
    <property type="component" value="Unassembled WGS sequence"/>
</dbReference>
<protein>
    <submittedName>
        <fullName evidence="2">Uncharacterized protein</fullName>
    </submittedName>
</protein>
<dbReference type="AlphaFoldDB" id="A0A8K0TF03"/>
<accession>A0A8K0TF03</accession>
<dbReference type="EMBL" id="JAGPXD010000005">
    <property type="protein sequence ID" value="KAH7354119.1"/>
    <property type="molecule type" value="Genomic_DNA"/>
</dbReference>
<reference evidence="2" key="1">
    <citation type="journal article" date="2021" name="Nat. Commun.">
        <title>Genetic determinants of endophytism in the Arabidopsis root mycobiome.</title>
        <authorList>
            <person name="Mesny F."/>
            <person name="Miyauchi S."/>
            <person name="Thiergart T."/>
            <person name="Pickel B."/>
            <person name="Atanasova L."/>
            <person name="Karlsson M."/>
            <person name="Huettel B."/>
            <person name="Barry K.W."/>
            <person name="Haridas S."/>
            <person name="Chen C."/>
            <person name="Bauer D."/>
            <person name="Andreopoulos W."/>
            <person name="Pangilinan J."/>
            <person name="LaButti K."/>
            <person name="Riley R."/>
            <person name="Lipzen A."/>
            <person name="Clum A."/>
            <person name="Drula E."/>
            <person name="Henrissat B."/>
            <person name="Kohler A."/>
            <person name="Grigoriev I.V."/>
            <person name="Martin F.M."/>
            <person name="Hacquard S."/>
        </authorList>
    </citation>
    <scope>NUCLEOTIDE SEQUENCE</scope>
    <source>
        <strain evidence="2">MPI-CAGE-AT-0016</strain>
    </source>
</reference>
<feature type="region of interest" description="Disordered" evidence="1">
    <location>
        <begin position="1"/>
        <end position="39"/>
    </location>
</feature>
<feature type="region of interest" description="Disordered" evidence="1">
    <location>
        <begin position="321"/>
        <end position="347"/>
    </location>
</feature>
<sequence>MMMSSPLSDAPRDLSTPSSYATAVQTPGTMPKDVSKTPPHAFSKIRRLPNELERQCQIFLEEQLYINALQMYNQMLVSGQTRQEGPKKSTIVAPPNQLALIMTLTVHPHRTTRLKDKEDIDIVSFAWTYLRNLLAIAGPINADFENAFRHVDRGARRRAASDEMADGPDDRIHNKYALSGSLFHCAQDFWSVVGWAFNCSVIFTERWRFWRPWLEFMVECLEIEWFQRQQLDEGAAEEGGVMNVSHRRGSMLMSYVRSAGSGRSRASHIVKALFANGGQTSRRLFREVFRNETKELTETDQANQVGSVNLDNDEYGGYMNFTDSEGEQDTTRATPKTPKTPHSPQTLLTTEIPDGVAESVNLRLRLWDLLAIAAAVLPDEMVGLNQLALELSRQLREEPINVFQLYLNELRKLADYDPHHSEMVFVVLSDLYNDLLPRHDDPAKYRDPEDEVFALTPIMLVRCFLPWPADKDDLEDNARVALLDEAALLIVDADKLIAIDGVRQVAEKGIQARKAKAEGPKRRGRRAANAQPNRRELYLKETIELSGERMLAYIDCLQDLQAAKSG</sequence>
<organism evidence="2 3">
    <name type="scientific">Plectosphaerella cucumerina</name>
    <dbReference type="NCBI Taxonomy" id="40658"/>
    <lineage>
        <taxon>Eukaryota</taxon>
        <taxon>Fungi</taxon>
        <taxon>Dikarya</taxon>
        <taxon>Ascomycota</taxon>
        <taxon>Pezizomycotina</taxon>
        <taxon>Sordariomycetes</taxon>
        <taxon>Hypocreomycetidae</taxon>
        <taxon>Glomerellales</taxon>
        <taxon>Plectosphaerellaceae</taxon>
        <taxon>Plectosphaerella</taxon>
    </lineage>
</organism>